<evidence type="ECO:0000313" key="1">
    <source>
        <dbReference type="EMBL" id="MPN43715.1"/>
    </source>
</evidence>
<dbReference type="AlphaFoldDB" id="A0A645HXF5"/>
<protein>
    <submittedName>
        <fullName evidence="1">Uncharacterized protein</fullName>
    </submittedName>
</protein>
<accession>A0A645HXF5</accession>
<sequence>MSHQLAGARAVKETRNAGIDARFLRGLGIVPFRSGVAFLNNDRDNVAHCCRLFVRDT</sequence>
<comment type="caution">
    <text evidence="1">The sequence shown here is derived from an EMBL/GenBank/DDBJ whole genome shotgun (WGS) entry which is preliminary data.</text>
</comment>
<proteinExistence type="predicted"/>
<name>A0A645HXF5_9ZZZZ</name>
<dbReference type="EMBL" id="VSSQ01102290">
    <property type="protein sequence ID" value="MPN43715.1"/>
    <property type="molecule type" value="Genomic_DNA"/>
</dbReference>
<gene>
    <name evidence="1" type="ORF">SDC9_191275</name>
</gene>
<reference evidence="1" key="1">
    <citation type="submission" date="2019-08" db="EMBL/GenBank/DDBJ databases">
        <authorList>
            <person name="Kucharzyk K."/>
            <person name="Murdoch R.W."/>
            <person name="Higgins S."/>
            <person name="Loffler F."/>
        </authorList>
    </citation>
    <scope>NUCLEOTIDE SEQUENCE</scope>
</reference>
<organism evidence="1">
    <name type="scientific">bioreactor metagenome</name>
    <dbReference type="NCBI Taxonomy" id="1076179"/>
    <lineage>
        <taxon>unclassified sequences</taxon>
        <taxon>metagenomes</taxon>
        <taxon>ecological metagenomes</taxon>
    </lineage>
</organism>